<dbReference type="InParanoid" id="A0A1Y2GSP0"/>
<dbReference type="AlphaFoldDB" id="A0A1Y2GSP0"/>
<dbReference type="SUPFAM" id="SSF50630">
    <property type="entry name" value="Acid proteases"/>
    <property type="match status" value="1"/>
</dbReference>
<dbReference type="PANTHER" id="PTHR47966">
    <property type="entry name" value="BETA-SITE APP-CLEAVING ENZYME, ISOFORM A-RELATED"/>
    <property type="match status" value="1"/>
</dbReference>
<dbReference type="RefSeq" id="XP_021883056.1">
    <property type="nucleotide sequence ID" value="XM_022028655.1"/>
</dbReference>
<evidence type="ECO:0000256" key="2">
    <source>
        <dbReference type="ARBA" id="ARBA00007447"/>
    </source>
</evidence>
<dbReference type="PANTHER" id="PTHR47966:SF51">
    <property type="entry name" value="BETA-SITE APP-CLEAVING ENZYME, ISOFORM A-RELATED"/>
    <property type="match status" value="1"/>
</dbReference>
<dbReference type="Gene3D" id="2.40.70.10">
    <property type="entry name" value="Acid Proteases"/>
    <property type="match status" value="2"/>
</dbReference>
<dbReference type="Proteomes" id="UP000193648">
    <property type="component" value="Unassembled WGS sequence"/>
</dbReference>
<dbReference type="InterPro" id="IPR021109">
    <property type="entry name" value="Peptidase_aspartic_dom_sf"/>
</dbReference>
<gene>
    <name evidence="11" type="ORF">BCR41DRAFT_394575</name>
</gene>
<evidence type="ECO:0000256" key="7">
    <source>
        <dbReference type="ARBA" id="ARBA00022801"/>
    </source>
</evidence>
<keyword evidence="7 9" id="KW-0378">Hydrolase</keyword>
<feature type="active site" evidence="8">
    <location>
        <position position="271"/>
    </location>
</feature>
<keyword evidence="5" id="KW-0732">Signal</keyword>
<dbReference type="OrthoDB" id="2747330at2759"/>
<dbReference type="GO" id="GO:0004190">
    <property type="term" value="F:aspartic-type endopeptidase activity"/>
    <property type="evidence" value="ECO:0007669"/>
    <property type="project" value="UniProtKB-KW"/>
</dbReference>
<comment type="catalytic activity">
    <reaction evidence="1">
        <text>Hydrolysis of proteins with broad specificity similar to that of pepsin A, preferring hydrophobic residues at P1 and P1'. Clots milk and activates trypsinogen. Does not cleave 4-Gln-|-His-5, but does cleave 10-His-|-Leu-11 and 12-Val-|-Glu-13 in B chain of insulin.</text>
        <dbReference type="EC" id="3.4.23.21"/>
    </reaction>
</comment>
<accession>A0A1Y2GSP0</accession>
<dbReference type="InterPro" id="IPR001461">
    <property type="entry name" value="Aspartic_peptidase_A1"/>
</dbReference>
<evidence type="ECO:0000256" key="4">
    <source>
        <dbReference type="ARBA" id="ARBA00022670"/>
    </source>
</evidence>
<organism evidence="11 12">
    <name type="scientific">Lobosporangium transversale</name>
    <dbReference type="NCBI Taxonomy" id="64571"/>
    <lineage>
        <taxon>Eukaryota</taxon>
        <taxon>Fungi</taxon>
        <taxon>Fungi incertae sedis</taxon>
        <taxon>Mucoromycota</taxon>
        <taxon>Mortierellomycotina</taxon>
        <taxon>Mortierellomycetes</taxon>
        <taxon>Mortierellales</taxon>
        <taxon>Mortierellaceae</taxon>
        <taxon>Lobosporangium</taxon>
    </lineage>
</organism>
<dbReference type="Pfam" id="PF00026">
    <property type="entry name" value="Asp"/>
    <property type="match status" value="1"/>
</dbReference>
<name>A0A1Y2GSP0_9FUNG</name>
<dbReference type="FunFam" id="2.40.70.10:FF:000115">
    <property type="entry name" value="Lysosomal aspartic protease"/>
    <property type="match status" value="1"/>
</dbReference>
<dbReference type="FunCoup" id="A0A1Y2GSP0">
    <property type="interactions" value="56"/>
</dbReference>
<dbReference type="PROSITE" id="PS51767">
    <property type="entry name" value="PEPTIDASE_A1"/>
    <property type="match status" value="1"/>
</dbReference>
<dbReference type="InterPro" id="IPR033121">
    <property type="entry name" value="PEPTIDASE_A1"/>
</dbReference>
<proteinExistence type="inferred from homology"/>
<dbReference type="PROSITE" id="PS00141">
    <property type="entry name" value="ASP_PROTEASE"/>
    <property type="match status" value="2"/>
</dbReference>
<evidence type="ECO:0000256" key="6">
    <source>
        <dbReference type="ARBA" id="ARBA00022750"/>
    </source>
</evidence>
<dbReference type="CDD" id="cd05471">
    <property type="entry name" value="pepsin_like"/>
    <property type="match status" value="1"/>
</dbReference>
<evidence type="ECO:0000313" key="12">
    <source>
        <dbReference type="Proteomes" id="UP000193648"/>
    </source>
</evidence>
<feature type="active site" evidence="8">
    <location>
        <position position="92"/>
    </location>
</feature>
<dbReference type="InterPro" id="IPR034164">
    <property type="entry name" value="Pepsin-like_dom"/>
</dbReference>
<comment type="similarity">
    <text evidence="2 9">Belongs to the peptidase A1 family.</text>
</comment>
<evidence type="ECO:0000256" key="1">
    <source>
        <dbReference type="ARBA" id="ARBA00001130"/>
    </source>
</evidence>
<evidence type="ECO:0000256" key="5">
    <source>
        <dbReference type="ARBA" id="ARBA00022729"/>
    </source>
</evidence>
<evidence type="ECO:0000313" key="11">
    <source>
        <dbReference type="EMBL" id="ORZ21805.1"/>
    </source>
</evidence>
<reference evidence="11 12" key="1">
    <citation type="submission" date="2016-07" db="EMBL/GenBank/DDBJ databases">
        <title>Pervasive Adenine N6-methylation of Active Genes in Fungi.</title>
        <authorList>
            <consortium name="DOE Joint Genome Institute"/>
            <person name="Mondo S.J."/>
            <person name="Dannebaum R.O."/>
            <person name="Kuo R.C."/>
            <person name="Labutti K."/>
            <person name="Haridas S."/>
            <person name="Kuo A."/>
            <person name="Salamov A."/>
            <person name="Ahrendt S.R."/>
            <person name="Lipzen A."/>
            <person name="Sullivan W."/>
            <person name="Andreopoulos W.B."/>
            <person name="Clum A."/>
            <person name="Lindquist E."/>
            <person name="Daum C."/>
            <person name="Ramamoorthy G.K."/>
            <person name="Gryganskyi A."/>
            <person name="Culley D."/>
            <person name="Magnuson J.K."/>
            <person name="James T.Y."/>
            <person name="O'Malley M.A."/>
            <person name="Stajich J.E."/>
            <person name="Spatafora J.W."/>
            <person name="Visel A."/>
            <person name="Grigoriev I.V."/>
        </authorList>
    </citation>
    <scope>NUCLEOTIDE SEQUENCE [LARGE SCALE GENOMIC DNA]</scope>
    <source>
        <strain evidence="11 12">NRRL 3116</strain>
    </source>
</reference>
<protein>
    <recommendedName>
        <fullName evidence="3">rhizopuspepsin</fullName>
        <ecNumber evidence="3">3.4.23.21</ecNumber>
    </recommendedName>
</protein>
<evidence type="ECO:0000259" key="10">
    <source>
        <dbReference type="PROSITE" id="PS51767"/>
    </source>
</evidence>
<dbReference type="InterPro" id="IPR001969">
    <property type="entry name" value="Aspartic_peptidase_AS"/>
</dbReference>
<dbReference type="STRING" id="64571.A0A1Y2GSP0"/>
<evidence type="ECO:0000256" key="8">
    <source>
        <dbReference type="PIRSR" id="PIRSR601461-1"/>
    </source>
</evidence>
<keyword evidence="12" id="KW-1185">Reference proteome</keyword>
<keyword evidence="4 9" id="KW-0645">Protease</keyword>
<sequence length="415" mass="45980">MSDQRAVSLHLTCNPNYELRTPESLKLVAAKHAPPAKKPGFLQRLVVDKALTTNSVASPPYVESLTDVARDVQYYAEVEIGSNEQKFRLDFDTGSSDLWVPDSTCKTRSVTFNRTTSTTFKPFKGKFKISYGDGSTVSGILGQDRINVAGLIIEDQIFGLATKESTTFSNDVVDGVLGLAYSSICSVPGVLTPLENMIEQKLITSPIFSVWLGRNTEGGGGEYRFGGYDSERFEGELTWVPVTVRRYWQVKCDGLFFGDVDLKLKSDVIIDTGTTLVIVPTLVAEAIHAQIPGAINDKKHGWIVPNTPEVAALNGVQFVLNGVKFNVIMKDIMRESVWGKRGYVYSGITSNDQIPVWILGDVFIKENFCVFDMGKHRVGIAKCKPPNRIQPSVIQQVKDDFEEFQKRQASKCLIM</sequence>
<feature type="domain" description="Peptidase A1" evidence="10">
    <location>
        <begin position="74"/>
        <end position="381"/>
    </location>
</feature>
<dbReference type="GO" id="GO:0006508">
    <property type="term" value="P:proteolysis"/>
    <property type="evidence" value="ECO:0007669"/>
    <property type="project" value="UniProtKB-KW"/>
</dbReference>
<keyword evidence="6 9" id="KW-0064">Aspartyl protease</keyword>
<dbReference type="PRINTS" id="PR00792">
    <property type="entry name" value="PEPSIN"/>
</dbReference>
<comment type="caution">
    <text evidence="11">The sequence shown here is derived from an EMBL/GenBank/DDBJ whole genome shotgun (WGS) entry which is preliminary data.</text>
</comment>
<dbReference type="EMBL" id="MCFF01000011">
    <property type="protein sequence ID" value="ORZ21805.1"/>
    <property type="molecule type" value="Genomic_DNA"/>
</dbReference>
<evidence type="ECO:0000256" key="3">
    <source>
        <dbReference type="ARBA" id="ARBA00013205"/>
    </source>
</evidence>
<dbReference type="GeneID" id="33570498"/>
<dbReference type="EC" id="3.4.23.21" evidence="3"/>
<evidence type="ECO:0000256" key="9">
    <source>
        <dbReference type="RuleBase" id="RU000454"/>
    </source>
</evidence>